<dbReference type="Pfam" id="PF13416">
    <property type="entry name" value="SBP_bac_8"/>
    <property type="match status" value="1"/>
</dbReference>
<organism evidence="1 2">
    <name type="scientific">OM182 bacterium BACL3 MAG-120619-bin3</name>
    <dbReference type="NCBI Taxonomy" id="1655593"/>
    <lineage>
        <taxon>Bacteria</taxon>
        <taxon>Pseudomonadati</taxon>
        <taxon>Pseudomonadota</taxon>
        <taxon>Gammaproteobacteria</taxon>
        <taxon>OMG group</taxon>
        <taxon>OM182 clade</taxon>
    </lineage>
</organism>
<dbReference type="InterPro" id="IPR006059">
    <property type="entry name" value="SBP"/>
</dbReference>
<accession>A0A0R2TBT9</accession>
<dbReference type="InterPro" id="IPR027020">
    <property type="entry name" value="YnjB"/>
</dbReference>
<dbReference type="AlphaFoldDB" id="A0A0R2TBT9"/>
<evidence type="ECO:0008006" key="3">
    <source>
        <dbReference type="Google" id="ProtNLM"/>
    </source>
</evidence>
<dbReference type="Gene3D" id="3.40.190.10">
    <property type="entry name" value="Periplasmic binding protein-like II"/>
    <property type="match status" value="2"/>
</dbReference>
<evidence type="ECO:0000313" key="1">
    <source>
        <dbReference type="EMBL" id="KRO84452.1"/>
    </source>
</evidence>
<dbReference type="EMBL" id="LICD01000003">
    <property type="protein sequence ID" value="KRO84452.1"/>
    <property type="molecule type" value="Genomic_DNA"/>
</dbReference>
<dbReference type="Proteomes" id="UP000051242">
    <property type="component" value="Unassembled WGS sequence"/>
</dbReference>
<dbReference type="PANTHER" id="PTHR42779">
    <property type="entry name" value="PROTEIN YNJB"/>
    <property type="match status" value="1"/>
</dbReference>
<reference evidence="1 2" key="1">
    <citation type="submission" date="2015-10" db="EMBL/GenBank/DDBJ databases">
        <title>Metagenome-Assembled Genomes uncover a global brackish microbiome.</title>
        <authorList>
            <person name="Hugerth L.W."/>
            <person name="Larsson J."/>
            <person name="Alneberg J."/>
            <person name="Lindh M.V."/>
            <person name="Legrand C."/>
            <person name="Pinhassi J."/>
            <person name="Andersson A.F."/>
        </authorList>
    </citation>
    <scope>NUCLEOTIDE SEQUENCE [LARGE SCALE GENOMIC DNA]</scope>
    <source>
        <strain evidence="1">BACL22 MAG-120619-bin3</strain>
    </source>
</reference>
<gene>
    <name evidence="1" type="ORF">ABR85_00780</name>
</gene>
<dbReference type="NCBIfam" id="NF008633">
    <property type="entry name" value="PRK11622.1"/>
    <property type="match status" value="1"/>
</dbReference>
<dbReference type="SUPFAM" id="SSF53850">
    <property type="entry name" value="Periplasmic binding protein-like II"/>
    <property type="match status" value="1"/>
</dbReference>
<dbReference type="PANTHER" id="PTHR42779:SF1">
    <property type="entry name" value="PROTEIN YNJB"/>
    <property type="match status" value="1"/>
</dbReference>
<name>A0A0R2TBT9_9GAMM</name>
<sequence>MGNSSARAQSAKKTLLVARFAIFWFSILFSVNASSQQPIDVDNWQKITDDARGQRVYFHAWGGDTELNAHLTWIAQEMLSRFGVELIHVKLADTSSAVTRLIAENAAGNVERGSADLIWLNGENFSTLKRANLLFGPWAEEQPNFALVDADRYPEMRQDFGVKTEGFESPWTRSQLIFYYDSERLIEPPRTAEALKNWIKENPGEFTYPRPPAFLGTTLLKQLLVELAVNRSQSSAEVESTFSLPVTAAFDTFSAPLWTFLDEIHSALLREGRHFPQSGTQLRAALYDREISLAFAFSPNEVVSSISRNELAASTKSYVFDSGTLSNVSFVAIPKNAPSKQGAMLVSNFLLSPEVQFRAAINAKLASEPVLAFDNFTPEQQAALRVNAQAPGAVTPIELARKIQEPHPSWTNAIEREWLKRYGGGAPSKGDE</sequence>
<comment type="caution">
    <text evidence="1">The sequence shown here is derived from an EMBL/GenBank/DDBJ whole genome shotgun (WGS) entry which is preliminary data.</text>
</comment>
<dbReference type="PIRSF" id="PIRSF029172">
    <property type="entry name" value="UCP029172_ABC_sbc_YnjB"/>
    <property type="match status" value="1"/>
</dbReference>
<protein>
    <recommendedName>
        <fullName evidence="3">ABC transporter substrate-binding protein</fullName>
    </recommendedName>
</protein>
<evidence type="ECO:0000313" key="2">
    <source>
        <dbReference type="Proteomes" id="UP000051242"/>
    </source>
</evidence>
<proteinExistence type="predicted"/>